<dbReference type="Gene3D" id="3.40.50.1000">
    <property type="entry name" value="HAD superfamily/HAD-like"/>
    <property type="match status" value="1"/>
</dbReference>
<name>A0A9D9HZT5_9FIRM</name>
<dbReference type="Gene3D" id="3.30.1240.10">
    <property type="match status" value="1"/>
</dbReference>
<dbReference type="NCBIfam" id="TIGR00099">
    <property type="entry name" value="Cof-subfamily"/>
    <property type="match status" value="1"/>
</dbReference>
<protein>
    <submittedName>
        <fullName evidence="1">Cof-type HAD-IIB family hydrolase</fullName>
    </submittedName>
</protein>
<dbReference type="GO" id="GO:0005829">
    <property type="term" value="C:cytosol"/>
    <property type="evidence" value="ECO:0007669"/>
    <property type="project" value="TreeGrafter"/>
</dbReference>
<dbReference type="CDD" id="cd07517">
    <property type="entry name" value="HAD_HPP"/>
    <property type="match status" value="1"/>
</dbReference>
<dbReference type="NCBIfam" id="TIGR01484">
    <property type="entry name" value="HAD-SF-IIB"/>
    <property type="match status" value="1"/>
</dbReference>
<keyword evidence="1" id="KW-0378">Hydrolase</keyword>
<dbReference type="InterPro" id="IPR000150">
    <property type="entry name" value="Cof"/>
</dbReference>
<dbReference type="SUPFAM" id="SSF56784">
    <property type="entry name" value="HAD-like"/>
    <property type="match status" value="1"/>
</dbReference>
<dbReference type="GO" id="GO:0000287">
    <property type="term" value="F:magnesium ion binding"/>
    <property type="evidence" value="ECO:0007669"/>
    <property type="project" value="TreeGrafter"/>
</dbReference>
<dbReference type="SFLD" id="SFLDG01140">
    <property type="entry name" value="C2.B:_Phosphomannomutase_and_P"/>
    <property type="match status" value="1"/>
</dbReference>
<comment type="caution">
    <text evidence="1">The sequence shown here is derived from an EMBL/GenBank/DDBJ whole genome shotgun (WGS) entry which is preliminary data.</text>
</comment>
<dbReference type="Pfam" id="PF08282">
    <property type="entry name" value="Hydrolase_3"/>
    <property type="match status" value="1"/>
</dbReference>
<reference evidence="1" key="1">
    <citation type="submission" date="2020-10" db="EMBL/GenBank/DDBJ databases">
        <authorList>
            <person name="Gilroy R."/>
        </authorList>
    </citation>
    <scope>NUCLEOTIDE SEQUENCE</scope>
    <source>
        <strain evidence="1">E3-2379</strain>
    </source>
</reference>
<dbReference type="PANTHER" id="PTHR10000:SF25">
    <property type="entry name" value="PHOSPHATASE YKRA-RELATED"/>
    <property type="match status" value="1"/>
</dbReference>
<dbReference type="InterPro" id="IPR023214">
    <property type="entry name" value="HAD_sf"/>
</dbReference>
<sequence length="262" mass="30032">MIKAIFFDIDGTLVSFRTHEIPESTKMALQQLKEKGIKLFIATGRSPAQLDFFQNQAEPVFDGFITMNGQYCYNDKEVIREQCLDRQDLIHLLPYLEENQEIGSSFVELDYVYFNHMTKGIQKMWDSLGKTAPKLNFDSPNRVFEHKTYQLSTYIPKEEEEEFFKYMPNCKSTRWHPDFMDVIPKNGGKIVGIQAVCQYYGIEQDEIMAFGDGGNDIEMLQYANIGVAMGNATEDVKAVADFVTKDIDEDGILFGLEQFGVL</sequence>
<dbReference type="Proteomes" id="UP000823618">
    <property type="component" value="Unassembled WGS sequence"/>
</dbReference>
<dbReference type="AlphaFoldDB" id="A0A9D9HZT5"/>
<dbReference type="GO" id="GO:0016791">
    <property type="term" value="F:phosphatase activity"/>
    <property type="evidence" value="ECO:0007669"/>
    <property type="project" value="TreeGrafter"/>
</dbReference>
<dbReference type="InterPro" id="IPR036412">
    <property type="entry name" value="HAD-like_sf"/>
</dbReference>
<accession>A0A9D9HZT5</accession>
<dbReference type="SFLD" id="SFLDS00003">
    <property type="entry name" value="Haloacid_Dehalogenase"/>
    <property type="match status" value="1"/>
</dbReference>
<reference evidence="1" key="2">
    <citation type="journal article" date="2021" name="PeerJ">
        <title>Extensive microbial diversity within the chicken gut microbiome revealed by metagenomics and culture.</title>
        <authorList>
            <person name="Gilroy R."/>
            <person name="Ravi A."/>
            <person name="Getino M."/>
            <person name="Pursley I."/>
            <person name="Horton D.L."/>
            <person name="Alikhan N.F."/>
            <person name="Baker D."/>
            <person name="Gharbi K."/>
            <person name="Hall N."/>
            <person name="Watson M."/>
            <person name="Adriaenssens E.M."/>
            <person name="Foster-Nyarko E."/>
            <person name="Jarju S."/>
            <person name="Secka A."/>
            <person name="Antonio M."/>
            <person name="Oren A."/>
            <person name="Chaudhuri R.R."/>
            <person name="La Ragione R."/>
            <person name="Hildebrand F."/>
            <person name="Pallen M.J."/>
        </authorList>
    </citation>
    <scope>NUCLEOTIDE SEQUENCE</scope>
    <source>
        <strain evidence="1">E3-2379</strain>
    </source>
</reference>
<dbReference type="PROSITE" id="PS01228">
    <property type="entry name" value="COF_1"/>
    <property type="match status" value="1"/>
</dbReference>
<gene>
    <name evidence="1" type="ORF">IAC13_01610</name>
</gene>
<dbReference type="PANTHER" id="PTHR10000">
    <property type="entry name" value="PHOSPHOSERINE PHOSPHATASE"/>
    <property type="match status" value="1"/>
</dbReference>
<evidence type="ECO:0000313" key="2">
    <source>
        <dbReference type="Proteomes" id="UP000823618"/>
    </source>
</evidence>
<dbReference type="InterPro" id="IPR006379">
    <property type="entry name" value="HAD-SF_hydro_IIB"/>
</dbReference>
<dbReference type="PROSITE" id="PS01229">
    <property type="entry name" value="COF_2"/>
    <property type="match status" value="1"/>
</dbReference>
<proteinExistence type="predicted"/>
<dbReference type="SFLD" id="SFLDG01144">
    <property type="entry name" value="C2.B.4:_PGP_Like"/>
    <property type="match status" value="1"/>
</dbReference>
<organism evidence="1 2">
    <name type="scientific">Candidatus Scybalomonas excrementavium</name>
    <dbReference type="NCBI Taxonomy" id="2840943"/>
    <lineage>
        <taxon>Bacteria</taxon>
        <taxon>Bacillati</taxon>
        <taxon>Bacillota</taxon>
        <taxon>Clostridia</taxon>
        <taxon>Lachnospirales</taxon>
        <taxon>Lachnospiraceae</taxon>
        <taxon>Lachnospiraceae incertae sedis</taxon>
        <taxon>Candidatus Scybalomonas</taxon>
    </lineage>
</organism>
<dbReference type="EMBL" id="JADIML010000048">
    <property type="protein sequence ID" value="MBO8462609.1"/>
    <property type="molecule type" value="Genomic_DNA"/>
</dbReference>
<evidence type="ECO:0000313" key="1">
    <source>
        <dbReference type="EMBL" id="MBO8462609.1"/>
    </source>
</evidence>